<dbReference type="EMBL" id="BLLK01000046">
    <property type="protein sequence ID" value="GFH53004.1"/>
    <property type="molecule type" value="Genomic_DNA"/>
</dbReference>
<name>A0AAD3CW64_9STRA</name>
<evidence type="ECO:0000313" key="1">
    <source>
        <dbReference type="EMBL" id="GFH53004.1"/>
    </source>
</evidence>
<reference evidence="1 2" key="1">
    <citation type="journal article" date="2021" name="Sci. Rep.">
        <title>The genome of the diatom Chaetoceros tenuissimus carries an ancient integrated fragment of an extant virus.</title>
        <authorList>
            <person name="Hongo Y."/>
            <person name="Kimura K."/>
            <person name="Takaki Y."/>
            <person name="Yoshida Y."/>
            <person name="Baba S."/>
            <person name="Kobayashi G."/>
            <person name="Nagasaki K."/>
            <person name="Hano T."/>
            <person name="Tomaru Y."/>
        </authorList>
    </citation>
    <scope>NUCLEOTIDE SEQUENCE [LARGE SCALE GENOMIC DNA]</scope>
    <source>
        <strain evidence="1 2">NIES-3715</strain>
    </source>
</reference>
<dbReference type="Proteomes" id="UP001054902">
    <property type="component" value="Unassembled WGS sequence"/>
</dbReference>
<gene>
    <name evidence="1" type="ORF">CTEN210_09480</name>
</gene>
<keyword evidence="2" id="KW-1185">Reference proteome</keyword>
<protein>
    <submittedName>
        <fullName evidence="1">Uncharacterized protein</fullName>
    </submittedName>
</protein>
<dbReference type="AlphaFoldDB" id="A0AAD3CW64"/>
<comment type="caution">
    <text evidence="1">The sequence shown here is derived from an EMBL/GenBank/DDBJ whole genome shotgun (WGS) entry which is preliminary data.</text>
</comment>
<accession>A0AAD3CW64</accession>
<sequence>MRQARVYNEKGRGNAPHWTKWCRDCSNLHKEYGKNIKDAFRKNCIGVAPEGIVHCEWCGNAGHRESYCRFKESATCKTCGAVGSPGSVGFAGGIRTNTSYMPSCGCSP</sequence>
<organism evidence="1 2">
    <name type="scientific">Chaetoceros tenuissimus</name>
    <dbReference type="NCBI Taxonomy" id="426638"/>
    <lineage>
        <taxon>Eukaryota</taxon>
        <taxon>Sar</taxon>
        <taxon>Stramenopiles</taxon>
        <taxon>Ochrophyta</taxon>
        <taxon>Bacillariophyta</taxon>
        <taxon>Coscinodiscophyceae</taxon>
        <taxon>Chaetocerotophycidae</taxon>
        <taxon>Chaetocerotales</taxon>
        <taxon>Chaetocerotaceae</taxon>
        <taxon>Chaetoceros</taxon>
    </lineage>
</organism>
<proteinExistence type="predicted"/>
<evidence type="ECO:0000313" key="2">
    <source>
        <dbReference type="Proteomes" id="UP001054902"/>
    </source>
</evidence>